<dbReference type="InterPro" id="IPR055414">
    <property type="entry name" value="LRR_R13L4/SHOC2-like"/>
</dbReference>
<evidence type="ECO:0000256" key="2">
    <source>
        <dbReference type="ARBA" id="ARBA00022737"/>
    </source>
</evidence>
<dbReference type="PANTHER" id="PTHR11017">
    <property type="entry name" value="LEUCINE-RICH REPEAT-CONTAINING PROTEIN"/>
    <property type="match status" value="1"/>
</dbReference>
<dbReference type="Proteomes" id="UP000824469">
    <property type="component" value="Unassembled WGS sequence"/>
</dbReference>
<dbReference type="PANTHER" id="PTHR11017:SF385">
    <property type="entry name" value="DISEASE RESISTANCE PROTEIN (TIR-NBS-LRR CLASS)-RELATED"/>
    <property type="match status" value="1"/>
</dbReference>
<reference evidence="5 6" key="1">
    <citation type="journal article" date="2021" name="Nat. Plants">
        <title>The Taxus genome provides insights into paclitaxel biosynthesis.</title>
        <authorList>
            <person name="Xiong X."/>
            <person name="Gou J."/>
            <person name="Liao Q."/>
            <person name="Li Y."/>
            <person name="Zhou Q."/>
            <person name="Bi G."/>
            <person name="Li C."/>
            <person name="Du R."/>
            <person name="Wang X."/>
            <person name="Sun T."/>
            <person name="Guo L."/>
            <person name="Liang H."/>
            <person name="Lu P."/>
            <person name="Wu Y."/>
            <person name="Zhang Z."/>
            <person name="Ro D.K."/>
            <person name="Shang Y."/>
            <person name="Huang S."/>
            <person name="Yan J."/>
        </authorList>
    </citation>
    <scope>NUCLEOTIDE SEQUENCE [LARGE SCALE GENOMIC DNA]</scope>
    <source>
        <strain evidence="5">Ta-2019</strain>
    </source>
</reference>
<dbReference type="EMBL" id="JAHRHJ020003813">
    <property type="protein sequence ID" value="KAH9288076.1"/>
    <property type="molecule type" value="Genomic_DNA"/>
</dbReference>
<dbReference type="SUPFAM" id="SSF52540">
    <property type="entry name" value="P-loop containing nucleoside triphosphate hydrolases"/>
    <property type="match status" value="1"/>
</dbReference>
<dbReference type="InterPro" id="IPR000157">
    <property type="entry name" value="TIR_dom"/>
</dbReference>
<accession>A0AA38BUH7</accession>
<dbReference type="Gene3D" id="1.10.8.430">
    <property type="entry name" value="Helical domain of apoptotic protease-activating factors"/>
    <property type="match status" value="1"/>
</dbReference>
<dbReference type="SUPFAM" id="SSF46785">
    <property type="entry name" value="Winged helix' DNA-binding domain"/>
    <property type="match status" value="1"/>
</dbReference>
<dbReference type="InterPro" id="IPR035897">
    <property type="entry name" value="Toll_tir_struct_dom_sf"/>
</dbReference>
<keyword evidence="3" id="KW-0611">Plant defense</keyword>
<dbReference type="InterPro" id="IPR002182">
    <property type="entry name" value="NB-ARC"/>
</dbReference>
<keyword evidence="6" id="KW-1185">Reference proteome</keyword>
<evidence type="ECO:0000256" key="1">
    <source>
        <dbReference type="ARBA" id="ARBA00022614"/>
    </source>
</evidence>
<dbReference type="InterPro" id="IPR044974">
    <property type="entry name" value="Disease_R_plants"/>
</dbReference>
<sequence>MASSSTSGQQQNEVGNAFDEIAPQPCQSLTKKVHHDVFINHRGCDVKHKLASTIYHTLDLVGLRGFLDVEELELGDSIPTKIEEAIRGASAHIAIFSENYAQSPWCLAELSCMLKTGSPIFPVFYHVKPDDLRWVAQEKGIYANAFSQHKKKHRFTSEKLQEWKTALQDVSYMSGFMLNNDNDDEGKILKSIVNSVLREVKKMPVNGVKYPVAMDEIVQNFESDFLQSRENEKTVQIVGIVGIGGAGKTILAMELYKRKSSSIIRSSFLSDVRDAAAKNAIHTKQKKLLEDLRFLNESFDNIEEGKVILANRLRSLCVLIVLDDVDHQDQLDALLPPKDSLGPGSLIIVTTREGSILTNAGITSVHRIRTLHQSHAEKLFCYHAFSGPSPVEGFEDLVGRFLKVCSGLPLSLKVIGAQLYGINSKDYWESLLDKIQRKLPKDIKDKLKVSYEALDEEEQEMFLDVACFFIGESKKLAIAVWNGSGLSGLYGWEMLFNKCLVDLDQKNIIRMHDHLRDLGREIAIHHSPSRLSPTAIIDIQKGMRVRGIMAVTCQWLGDRKIRDPNPPYFKPPLKEYTEMMKNSSPSAGLQVLVVKENDFTQEYAEASTNLLWLRWFDFQHRNLPSWLSLEKLRVLELYDTKQLEVLWEDEVNIPLQLRELAIRGNNCLLRLPKSLGRLKHLERMCLNNNSSLEHLPEEFCLLQSLKFLHLEVPDLRSLPIHFGDLVNLRFINLRFCKELRMLSASFKHLKLLEYLNLHCCEKLVIAPDDLENITKLEVLNISHCKQLQELPHHITNQAPLKKLYMSGTSSLRELPGNFGQLIKLETLQIGSPLLTSLPTSLGNLSCLTTLIIDLFEKLESLPESMGRLNLLQHLIIKRSGFNAFPKEFGQMSSLLNLRKIELIHVAVSKISLAGDSCPSLETLNVKTCNHLTEIETLPTALKFIKLFKCDMLKRIMGVGVLLNLQSLQIISCPELDEMPSLAGSASLKEYIIEHCPKIQKLEG</sequence>
<keyword evidence="1" id="KW-0433">Leucine-rich repeat</keyword>
<evidence type="ECO:0000256" key="3">
    <source>
        <dbReference type="ARBA" id="ARBA00022821"/>
    </source>
</evidence>
<proteinExistence type="predicted"/>
<dbReference type="InterPro" id="IPR036390">
    <property type="entry name" value="WH_DNA-bd_sf"/>
</dbReference>
<dbReference type="PRINTS" id="PR00364">
    <property type="entry name" value="DISEASERSIST"/>
</dbReference>
<evidence type="ECO:0000313" key="6">
    <source>
        <dbReference type="Proteomes" id="UP000824469"/>
    </source>
</evidence>
<dbReference type="SUPFAM" id="SSF52200">
    <property type="entry name" value="Toll/Interleukin receptor TIR domain"/>
    <property type="match status" value="1"/>
</dbReference>
<dbReference type="InterPro" id="IPR058192">
    <property type="entry name" value="WHD_ROQ1-like"/>
</dbReference>
<dbReference type="SUPFAM" id="SSF52058">
    <property type="entry name" value="L domain-like"/>
    <property type="match status" value="2"/>
</dbReference>
<dbReference type="Pfam" id="PF01582">
    <property type="entry name" value="TIR"/>
    <property type="match status" value="1"/>
</dbReference>
<dbReference type="InterPro" id="IPR027417">
    <property type="entry name" value="P-loop_NTPase"/>
</dbReference>
<dbReference type="GO" id="GO:0051707">
    <property type="term" value="P:response to other organism"/>
    <property type="evidence" value="ECO:0007669"/>
    <property type="project" value="UniProtKB-ARBA"/>
</dbReference>
<dbReference type="Gene3D" id="3.40.50.10140">
    <property type="entry name" value="Toll/interleukin-1 receptor homology (TIR) domain"/>
    <property type="match status" value="1"/>
</dbReference>
<dbReference type="Gene3D" id="3.80.10.10">
    <property type="entry name" value="Ribonuclease Inhibitor"/>
    <property type="match status" value="2"/>
</dbReference>
<keyword evidence="2" id="KW-0677">Repeat</keyword>
<dbReference type="GO" id="GO:0006952">
    <property type="term" value="P:defense response"/>
    <property type="evidence" value="ECO:0007669"/>
    <property type="project" value="UniProtKB-KW"/>
</dbReference>
<evidence type="ECO:0000313" key="5">
    <source>
        <dbReference type="EMBL" id="KAH9288076.1"/>
    </source>
</evidence>
<protein>
    <recommendedName>
        <fullName evidence="4">TIR domain-containing protein</fullName>
    </recommendedName>
</protein>
<dbReference type="Pfam" id="PF23598">
    <property type="entry name" value="LRR_14"/>
    <property type="match status" value="1"/>
</dbReference>
<dbReference type="InterPro" id="IPR032675">
    <property type="entry name" value="LRR_dom_sf"/>
</dbReference>
<feature type="domain" description="TIR" evidence="4">
    <location>
        <begin position="33"/>
        <end position="196"/>
    </location>
</feature>
<dbReference type="Pfam" id="PF23282">
    <property type="entry name" value="WHD_ROQ1"/>
    <property type="match status" value="1"/>
</dbReference>
<comment type="caution">
    <text evidence="5">The sequence shown here is derived from an EMBL/GenBank/DDBJ whole genome shotgun (WGS) entry which is preliminary data.</text>
</comment>
<dbReference type="PROSITE" id="PS50104">
    <property type="entry name" value="TIR"/>
    <property type="match status" value="1"/>
</dbReference>
<dbReference type="SMART" id="SM00255">
    <property type="entry name" value="TIR"/>
    <property type="match status" value="1"/>
</dbReference>
<dbReference type="InterPro" id="IPR042197">
    <property type="entry name" value="Apaf_helical"/>
</dbReference>
<dbReference type="GO" id="GO:0043531">
    <property type="term" value="F:ADP binding"/>
    <property type="evidence" value="ECO:0007669"/>
    <property type="project" value="InterPro"/>
</dbReference>
<evidence type="ECO:0000259" key="4">
    <source>
        <dbReference type="PROSITE" id="PS50104"/>
    </source>
</evidence>
<dbReference type="OMA" id="LTENAFC"/>
<dbReference type="GO" id="GO:0007165">
    <property type="term" value="P:signal transduction"/>
    <property type="evidence" value="ECO:0007669"/>
    <property type="project" value="InterPro"/>
</dbReference>
<gene>
    <name evidence="5" type="ORF">KI387_032193</name>
</gene>
<organism evidence="5 6">
    <name type="scientific">Taxus chinensis</name>
    <name type="common">Chinese yew</name>
    <name type="synonym">Taxus wallichiana var. chinensis</name>
    <dbReference type="NCBI Taxonomy" id="29808"/>
    <lineage>
        <taxon>Eukaryota</taxon>
        <taxon>Viridiplantae</taxon>
        <taxon>Streptophyta</taxon>
        <taxon>Embryophyta</taxon>
        <taxon>Tracheophyta</taxon>
        <taxon>Spermatophyta</taxon>
        <taxon>Pinopsida</taxon>
        <taxon>Pinidae</taxon>
        <taxon>Conifers II</taxon>
        <taxon>Cupressales</taxon>
        <taxon>Taxaceae</taxon>
        <taxon>Taxus</taxon>
    </lineage>
</organism>
<dbReference type="Gene3D" id="3.40.50.300">
    <property type="entry name" value="P-loop containing nucleotide triphosphate hydrolases"/>
    <property type="match status" value="1"/>
</dbReference>
<dbReference type="AlphaFoldDB" id="A0AA38BUH7"/>
<dbReference type="Pfam" id="PF00931">
    <property type="entry name" value="NB-ARC"/>
    <property type="match status" value="1"/>
</dbReference>
<name>A0AA38BUH7_TAXCH</name>